<dbReference type="Pfam" id="PF21117">
    <property type="entry name" value="MRB1590_C"/>
    <property type="match status" value="1"/>
</dbReference>
<dbReference type="PANTHER" id="PTHR38149:SF1">
    <property type="entry name" value="ATPASE"/>
    <property type="match status" value="1"/>
</dbReference>
<dbReference type="Pfam" id="PF09818">
    <property type="entry name" value="ABC_ATPase"/>
    <property type="match status" value="1"/>
</dbReference>
<sequence>MEKLKTILNRIDGKGYKAYKDIKGSYIFSKYRLTIDAVQGDPFASPSKIRLEIPRTKTSLASSDWTKTKPRKIRCEDLVNRFIHRAIRKQSQSAHGTGKSGLIMIDASGQEVLERSAVSISEDAITICLSIGLPARGRRILAKQAEQLFFTSLPTIVDESVFTLQQHDIDKVVRLCDQQEAIRDYIKANDLLAFIADDAILPRESGVSERPLKSGKVIPFRSPDTQTVSIPVPHRDNPLSGMAVKKGITLVVGGGFHGKSTLLQAIEKGIYDHIEGDGREFVITDASAVKIRAEDGRSVSHVDISPFISNLPFGKETTCFSTENASGSTSQAAGIIEALEAGANALLMDEDTCATNFMIRDARMQALVAKASEPITPFIDKIKPLFNNHGVSTILVMGGTGDYFDVADQVIRMENYSPFDVTKEAKEITANMVFNRQNEGGGSFGGINSRCIMPGSLDSRKGKKNSVKTRGKHTIQYGSDTINLGQVEQLADESQTRMIAEILYYIERESVLNNVKDLASLLDLIEAKMDQEGLGSFVVFKGHPGELARPRRFEIAAAINRKRHIRVRVSSGKKEKEE</sequence>
<evidence type="ECO:0000313" key="5">
    <source>
        <dbReference type="Proteomes" id="UP000295416"/>
    </source>
</evidence>
<dbReference type="InterPro" id="IPR049069">
    <property type="entry name" value="MRB1590-like_C"/>
</dbReference>
<feature type="domain" description="ATPase of the ABC class C-terminal" evidence="1">
    <location>
        <begin position="166"/>
        <end position="447"/>
    </location>
</feature>
<gene>
    <name evidence="4" type="ORF">EV207_103164</name>
</gene>
<dbReference type="RefSeq" id="WP_132743888.1">
    <property type="nucleotide sequence ID" value="NZ_SLXK01000003.1"/>
</dbReference>
<dbReference type="Pfam" id="PF20446">
    <property type="entry name" value="ABC_N"/>
    <property type="match status" value="1"/>
</dbReference>
<dbReference type="InterPro" id="IPR019195">
    <property type="entry name" value="ABC_ATPase_put"/>
</dbReference>
<feature type="domain" description="MRB1590-like C-terminal" evidence="3">
    <location>
        <begin position="467"/>
        <end position="568"/>
    </location>
</feature>
<proteinExistence type="predicted"/>
<evidence type="ECO:0000259" key="2">
    <source>
        <dbReference type="Pfam" id="PF20446"/>
    </source>
</evidence>
<feature type="domain" description="ATPase of the ABC class N-terminal" evidence="2">
    <location>
        <begin position="1"/>
        <end position="162"/>
    </location>
</feature>
<dbReference type="InterPro" id="IPR027417">
    <property type="entry name" value="P-loop_NTPase"/>
</dbReference>
<comment type="caution">
    <text evidence="4">The sequence shown here is derived from an EMBL/GenBank/DDBJ whole genome shotgun (WGS) entry which is preliminary data.</text>
</comment>
<dbReference type="InterPro" id="IPR046833">
    <property type="entry name" value="ABC_N"/>
</dbReference>
<evidence type="ECO:0000313" key="4">
    <source>
        <dbReference type="EMBL" id="TCP31280.1"/>
    </source>
</evidence>
<dbReference type="SUPFAM" id="SSF52540">
    <property type="entry name" value="P-loop containing nucleoside triphosphate hydrolases"/>
    <property type="match status" value="1"/>
</dbReference>
<dbReference type="OrthoDB" id="9809999at2"/>
<protein>
    <submittedName>
        <fullName evidence="4">Putative ABC-class ATPase</fullName>
    </submittedName>
</protein>
<dbReference type="Proteomes" id="UP000295416">
    <property type="component" value="Unassembled WGS sequence"/>
</dbReference>
<evidence type="ECO:0000259" key="1">
    <source>
        <dbReference type="Pfam" id="PF09818"/>
    </source>
</evidence>
<dbReference type="InterPro" id="IPR046834">
    <property type="entry name" value="ABC_ATPase_C"/>
</dbReference>
<accession>A0A4R2P8H5</accession>
<name>A0A4R2P8H5_9BACL</name>
<organism evidence="4 5">
    <name type="scientific">Scopulibacillus darangshiensis</name>
    <dbReference type="NCBI Taxonomy" id="442528"/>
    <lineage>
        <taxon>Bacteria</taxon>
        <taxon>Bacillati</taxon>
        <taxon>Bacillota</taxon>
        <taxon>Bacilli</taxon>
        <taxon>Bacillales</taxon>
        <taxon>Sporolactobacillaceae</taxon>
        <taxon>Scopulibacillus</taxon>
    </lineage>
</organism>
<keyword evidence="5" id="KW-1185">Reference proteome</keyword>
<dbReference type="AlphaFoldDB" id="A0A4R2P8H5"/>
<evidence type="ECO:0000259" key="3">
    <source>
        <dbReference type="Pfam" id="PF21117"/>
    </source>
</evidence>
<reference evidence="4 5" key="1">
    <citation type="submission" date="2019-03" db="EMBL/GenBank/DDBJ databases">
        <title>Genomic Encyclopedia of Type Strains, Phase IV (KMG-IV): sequencing the most valuable type-strain genomes for metagenomic binning, comparative biology and taxonomic classification.</title>
        <authorList>
            <person name="Goeker M."/>
        </authorList>
    </citation>
    <scope>NUCLEOTIDE SEQUENCE [LARGE SCALE GENOMIC DNA]</scope>
    <source>
        <strain evidence="4 5">DSM 19377</strain>
    </source>
</reference>
<dbReference type="EMBL" id="SLXK01000003">
    <property type="protein sequence ID" value="TCP31280.1"/>
    <property type="molecule type" value="Genomic_DNA"/>
</dbReference>
<dbReference type="PANTHER" id="PTHR38149">
    <property type="entry name" value="ATPASE"/>
    <property type="match status" value="1"/>
</dbReference>